<keyword evidence="5 12" id="KW-0812">Transmembrane</keyword>
<name>A0A653CPJ3_CALMS</name>
<evidence type="ECO:0000256" key="12">
    <source>
        <dbReference type="RuleBase" id="RU000679"/>
    </source>
</evidence>
<dbReference type="AlphaFoldDB" id="A0A653CPJ3"/>
<evidence type="ECO:0000256" key="2">
    <source>
        <dbReference type="ARBA" id="ARBA00007193"/>
    </source>
</evidence>
<evidence type="ECO:0000313" key="14">
    <source>
        <dbReference type="Proteomes" id="UP000410492"/>
    </source>
</evidence>
<evidence type="ECO:0000256" key="4">
    <source>
        <dbReference type="ARBA" id="ARBA00022461"/>
    </source>
</evidence>
<evidence type="ECO:0000256" key="11">
    <source>
        <dbReference type="ARBA" id="ARBA00023303"/>
    </source>
</evidence>
<keyword evidence="7" id="KW-0915">Sodium</keyword>
<keyword evidence="3 12" id="KW-0813">Transport</keyword>
<proteinExistence type="inferred from homology"/>
<keyword evidence="4 12" id="KW-0894">Sodium channel</keyword>
<evidence type="ECO:0000256" key="3">
    <source>
        <dbReference type="ARBA" id="ARBA00022448"/>
    </source>
</evidence>
<evidence type="ECO:0000256" key="9">
    <source>
        <dbReference type="ARBA" id="ARBA00023136"/>
    </source>
</evidence>
<evidence type="ECO:0000256" key="6">
    <source>
        <dbReference type="ARBA" id="ARBA00022989"/>
    </source>
</evidence>
<evidence type="ECO:0000256" key="1">
    <source>
        <dbReference type="ARBA" id="ARBA00004141"/>
    </source>
</evidence>
<reference evidence="13 14" key="1">
    <citation type="submission" date="2019-01" db="EMBL/GenBank/DDBJ databases">
        <authorList>
            <person name="Sayadi A."/>
        </authorList>
    </citation>
    <scope>NUCLEOTIDE SEQUENCE [LARGE SCALE GENOMIC DNA]</scope>
</reference>
<comment type="subcellular location">
    <subcellularLocation>
        <location evidence="1">Membrane</location>
        <topology evidence="1">Multi-pass membrane protein</topology>
    </subcellularLocation>
</comment>
<dbReference type="EMBL" id="CAACVG010008293">
    <property type="protein sequence ID" value="VEN49186.1"/>
    <property type="molecule type" value="Genomic_DNA"/>
</dbReference>
<evidence type="ECO:0000256" key="8">
    <source>
        <dbReference type="ARBA" id="ARBA00023065"/>
    </source>
</evidence>
<evidence type="ECO:0000256" key="5">
    <source>
        <dbReference type="ARBA" id="ARBA00022692"/>
    </source>
</evidence>
<evidence type="ECO:0000313" key="13">
    <source>
        <dbReference type="EMBL" id="VEN49186.1"/>
    </source>
</evidence>
<keyword evidence="10 12" id="KW-0739">Sodium transport</keyword>
<dbReference type="GO" id="GO:0016020">
    <property type="term" value="C:membrane"/>
    <property type="evidence" value="ECO:0007669"/>
    <property type="project" value="UniProtKB-SubCell"/>
</dbReference>
<dbReference type="Proteomes" id="UP000410492">
    <property type="component" value="Unassembled WGS sequence"/>
</dbReference>
<keyword evidence="8 12" id="KW-0406">Ion transport</keyword>
<keyword evidence="6" id="KW-1133">Transmembrane helix</keyword>
<protein>
    <submittedName>
        <fullName evidence="13">Uncharacterized protein</fullName>
    </submittedName>
</protein>
<sequence length="109" mass="12896">MMVYQIFDRYKNYPVLMAFSMKETRLQQIPFPAVTICPRAKFSLSRFNATAVQDKVLRKNHTSQEKEELAFASSVCAFPIWQPVNYTRENFYRFLNEVYYGPILSTCIF</sequence>
<dbReference type="InterPro" id="IPR001873">
    <property type="entry name" value="ENaC"/>
</dbReference>
<gene>
    <name evidence="13" type="ORF">CALMAC_LOCUS10385</name>
</gene>
<keyword evidence="9" id="KW-0472">Membrane</keyword>
<dbReference type="Pfam" id="PF00858">
    <property type="entry name" value="ASC"/>
    <property type="match status" value="1"/>
</dbReference>
<keyword evidence="14" id="KW-1185">Reference proteome</keyword>
<keyword evidence="11 12" id="KW-0407">Ion channel</keyword>
<accession>A0A653CPJ3</accession>
<comment type="similarity">
    <text evidence="2 12">Belongs to the amiloride-sensitive sodium channel (TC 1.A.6) family.</text>
</comment>
<evidence type="ECO:0000256" key="10">
    <source>
        <dbReference type="ARBA" id="ARBA00023201"/>
    </source>
</evidence>
<evidence type="ECO:0000256" key="7">
    <source>
        <dbReference type="ARBA" id="ARBA00023053"/>
    </source>
</evidence>
<feature type="non-terminal residue" evidence="13">
    <location>
        <position position="109"/>
    </location>
</feature>
<dbReference type="OrthoDB" id="6021021at2759"/>
<organism evidence="13 14">
    <name type="scientific">Callosobruchus maculatus</name>
    <name type="common">Southern cowpea weevil</name>
    <name type="synonym">Pulse bruchid</name>
    <dbReference type="NCBI Taxonomy" id="64391"/>
    <lineage>
        <taxon>Eukaryota</taxon>
        <taxon>Metazoa</taxon>
        <taxon>Ecdysozoa</taxon>
        <taxon>Arthropoda</taxon>
        <taxon>Hexapoda</taxon>
        <taxon>Insecta</taxon>
        <taxon>Pterygota</taxon>
        <taxon>Neoptera</taxon>
        <taxon>Endopterygota</taxon>
        <taxon>Coleoptera</taxon>
        <taxon>Polyphaga</taxon>
        <taxon>Cucujiformia</taxon>
        <taxon>Chrysomeloidea</taxon>
        <taxon>Chrysomelidae</taxon>
        <taxon>Bruchinae</taxon>
        <taxon>Bruchini</taxon>
        <taxon>Callosobruchus</taxon>
    </lineage>
</organism>
<dbReference type="GO" id="GO:0005272">
    <property type="term" value="F:sodium channel activity"/>
    <property type="evidence" value="ECO:0007669"/>
    <property type="project" value="UniProtKB-KW"/>
</dbReference>